<protein>
    <submittedName>
        <fullName evidence="1">Uncharacterized conserved protein, DUF924 family</fullName>
    </submittedName>
</protein>
<reference evidence="2" key="1">
    <citation type="submission" date="2016-10" db="EMBL/GenBank/DDBJ databases">
        <authorList>
            <person name="Varghese N."/>
            <person name="Submissions S."/>
        </authorList>
    </citation>
    <scope>NUCLEOTIDE SEQUENCE [LARGE SCALE GENOMIC DNA]</scope>
    <source>
        <strain evidence="2">UNC178MFTsu3.1</strain>
    </source>
</reference>
<dbReference type="Pfam" id="PF06041">
    <property type="entry name" value="DUF924"/>
    <property type="match status" value="1"/>
</dbReference>
<dbReference type="Gene3D" id="1.20.58.320">
    <property type="entry name" value="TPR-like"/>
    <property type="match status" value="1"/>
</dbReference>
<dbReference type="Proteomes" id="UP000199477">
    <property type="component" value="Unassembled WGS sequence"/>
</dbReference>
<dbReference type="Gene3D" id="1.25.40.10">
    <property type="entry name" value="Tetratricopeptide repeat domain"/>
    <property type="match status" value="1"/>
</dbReference>
<evidence type="ECO:0000313" key="1">
    <source>
        <dbReference type="EMBL" id="SFF60981.1"/>
    </source>
</evidence>
<gene>
    <name evidence="1" type="ORF">SAMN02799615_04374</name>
</gene>
<dbReference type="InterPro" id="IPR011990">
    <property type="entry name" value="TPR-like_helical_dom_sf"/>
</dbReference>
<dbReference type="SUPFAM" id="SSF48452">
    <property type="entry name" value="TPR-like"/>
    <property type="match status" value="1"/>
</dbReference>
<name>A0A1I2K7C3_9GAMM</name>
<organism evidence="1 2">
    <name type="scientific">Dyella marensis</name>
    <dbReference type="NCBI Taxonomy" id="500610"/>
    <lineage>
        <taxon>Bacteria</taxon>
        <taxon>Pseudomonadati</taxon>
        <taxon>Pseudomonadota</taxon>
        <taxon>Gammaproteobacteria</taxon>
        <taxon>Lysobacterales</taxon>
        <taxon>Rhodanobacteraceae</taxon>
        <taxon>Dyella</taxon>
    </lineage>
</organism>
<dbReference type="InterPro" id="IPR010323">
    <property type="entry name" value="DUF924"/>
</dbReference>
<dbReference type="RefSeq" id="WP_026633897.1">
    <property type="nucleotide sequence ID" value="NZ_FONH01000039.1"/>
</dbReference>
<accession>A0A1I2K7C3</accession>
<keyword evidence="2" id="KW-1185">Reference proteome</keyword>
<dbReference type="AlphaFoldDB" id="A0A1I2K7C3"/>
<dbReference type="EMBL" id="FONH01000039">
    <property type="protein sequence ID" value="SFF60981.1"/>
    <property type="molecule type" value="Genomic_DNA"/>
</dbReference>
<proteinExistence type="predicted"/>
<sequence length="188" mass="21437">MTDAQDVLAFWFDPDHEARWFERDDAFDAVVRARFGTLHQRAAGGELDTWMALPEGWMALLLVLDQFSRNLYRGDPRAFACDARAQRVALEGIAQGFDERLPPAWRVFAYLPLEHAEDLRLQDRSVALVEGLCAAFPGEAVYLNYLGYAQRHREVIERFGRFPHRNAVLGRASTLEEQHYLAQPGAGF</sequence>
<evidence type="ECO:0000313" key="2">
    <source>
        <dbReference type="Proteomes" id="UP000199477"/>
    </source>
</evidence>
<dbReference type="STRING" id="500610.SAMN02799615_04374"/>